<keyword evidence="3" id="KW-1185">Reference proteome</keyword>
<dbReference type="KEGG" id="gaz:Pan241w_51210"/>
<protein>
    <submittedName>
        <fullName evidence="2">Aminoacyl carrier protein 2</fullName>
    </submittedName>
</protein>
<name>A0A517RMC6_9PLAN</name>
<dbReference type="RefSeq" id="WP_145220898.1">
    <property type="nucleotide sequence ID" value="NZ_CP036269.1"/>
</dbReference>
<dbReference type="EMBL" id="CP036269">
    <property type="protein sequence ID" value="QDT45004.1"/>
    <property type="molecule type" value="Genomic_DNA"/>
</dbReference>
<feature type="domain" description="Carrier" evidence="1">
    <location>
        <begin position="1"/>
        <end position="78"/>
    </location>
</feature>
<sequence>MDSSIQNQVTDFLRSVTGQQDLTASTDLLDSGLLDSLTMMDLLVFVESEFHLRLEFQDIKPELFKNPETIANLIANRLATQNQTEAA</sequence>
<proteinExistence type="predicted"/>
<dbReference type="Pfam" id="PF00550">
    <property type="entry name" value="PP-binding"/>
    <property type="match status" value="1"/>
</dbReference>
<dbReference type="InterPro" id="IPR009081">
    <property type="entry name" value="PP-bd_ACP"/>
</dbReference>
<dbReference type="Gene3D" id="1.10.1200.10">
    <property type="entry name" value="ACP-like"/>
    <property type="match status" value="1"/>
</dbReference>
<evidence type="ECO:0000313" key="2">
    <source>
        <dbReference type="EMBL" id="QDT45004.1"/>
    </source>
</evidence>
<gene>
    <name evidence="2" type="ORF">Pan241w_51210</name>
</gene>
<organism evidence="2 3">
    <name type="scientific">Gimesia alba</name>
    <dbReference type="NCBI Taxonomy" id="2527973"/>
    <lineage>
        <taxon>Bacteria</taxon>
        <taxon>Pseudomonadati</taxon>
        <taxon>Planctomycetota</taxon>
        <taxon>Planctomycetia</taxon>
        <taxon>Planctomycetales</taxon>
        <taxon>Planctomycetaceae</taxon>
        <taxon>Gimesia</taxon>
    </lineage>
</organism>
<dbReference type="SUPFAM" id="SSF47336">
    <property type="entry name" value="ACP-like"/>
    <property type="match status" value="1"/>
</dbReference>
<dbReference type="Proteomes" id="UP000317171">
    <property type="component" value="Chromosome"/>
</dbReference>
<dbReference type="OrthoDB" id="288003at2"/>
<reference evidence="2 3" key="1">
    <citation type="submission" date="2019-02" db="EMBL/GenBank/DDBJ databases">
        <title>Deep-cultivation of Planctomycetes and their phenomic and genomic characterization uncovers novel biology.</title>
        <authorList>
            <person name="Wiegand S."/>
            <person name="Jogler M."/>
            <person name="Boedeker C."/>
            <person name="Pinto D."/>
            <person name="Vollmers J."/>
            <person name="Rivas-Marin E."/>
            <person name="Kohn T."/>
            <person name="Peeters S.H."/>
            <person name="Heuer A."/>
            <person name="Rast P."/>
            <person name="Oberbeckmann S."/>
            <person name="Bunk B."/>
            <person name="Jeske O."/>
            <person name="Meyerdierks A."/>
            <person name="Storesund J.E."/>
            <person name="Kallscheuer N."/>
            <person name="Luecker S."/>
            <person name="Lage O.M."/>
            <person name="Pohl T."/>
            <person name="Merkel B.J."/>
            <person name="Hornburger P."/>
            <person name="Mueller R.-W."/>
            <person name="Bruemmer F."/>
            <person name="Labrenz M."/>
            <person name="Spormann A.M."/>
            <person name="Op den Camp H."/>
            <person name="Overmann J."/>
            <person name="Amann R."/>
            <person name="Jetten M.S.M."/>
            <person name="Mascher T."/>
            <person name="Medema M.H."/>
            <person name="Devos D.P."/>
            <person name="Kaster A.-K."/>
            <person name="Ovreas L."/>
            <person name="Rohde M."/>
            <person name="Galperin M.Y."/>
            <person name="Jogler C."/>
        </authorList>
    </citation>
    <scope>NUCLEOTIDE SEQUENCE [LARGE SCALE GENOMIC DNA]</scope>
    <source>
        <strain evidence="2 3">Pan241w</strain>
    </source>
</reference>
<evidence type="ECO:0000313" key="3">
    <source>
        <dbReference type="Proteomes" id="UP000317171"/>
    </source>
</evidence>
<dbReference type="PROSITE" id="PS50075">
    <property type="entry name" value="CARRIER"/>
    <property type="match status" value="1"/>
</dbReference>
<accession>A0A517RMC6</accession>
<dbReference type="AlphaFoldDB" id="A0A517RMC6"/>
<dbReference type="InterPro" id="IPR036736">
    <property type="entry name" value="ACP-like_sf"/>
</dbReference>
<evidence type="ECO:0000259" key="1">
    <source>
        <dbReference type="PROSITE" id="PS50075"/>
    </source>
</evidence>